<reference evidence="1" key="1">
    <citation type="submission" date="2020-08" db="EMBL/GenBank/DDBJ databases">
        <title>Genome Sequencing and Pan-Genome Analysis of Migratory bird Vibrio Strains, Inner Mongolia.</title>
        <authorList>
            <person name="Zheng L."/>
        </authorList>
    </citation>
    <scope>NUCLEOTIDE SEQUENCE</scope>
    <source>
        <strain evidence="1">M13F</strain>
    </source>
</reference>
<dbReference type="Pfam" id="PF06821">
    <property type="entry name" value="Ser_hydrolase"/>
    <property type="match status" value="1"/>
</dbReference>
<gene>
    <name evidence="1" type="ORF">H8Q88_05110</name>
</gene>
<proteinExistence type="predicted"/>
<dbReference type="GO" id="GO:0016787">
    <property type="term" value="F:hydrolase activity"/>
    <property type="evidence" value="ECO:0007669"/>
    <property type="project" value="UniProtKB-KW"/>
</dbReference>
<dbReference type="Gene3D" id="3.40.50.1820">
    <property type="entry name" value="alpha/beta hydrolase"/>
    <property type="match status" value="1"/>
</dbReference>
<name>A0A9X0ULR3_VIBME</name>
<comment type="caution">
    <text evidence="1">The sequence shown here is derived from an EMBL/GenBank/DDBJ whole genome shotgun (WGS) entry which is preliminary data.</text>
</comment>
<evidence type="ECO:0000313" key="1">
    <source>
        <dbReference type="EMBL" id="MBC5850338.1"/>
    </source>
</evidence>
<organism evidence="1 2">
    <name type="scientific">Vibrio metschnikovii</name>
    <dbReference type="NCBI Taxonomy" id="28172"/>
    <lineage>
        <taxon>Bacteria</taxon>
        <taxon>Pseudomonadati</taxon>
        <taxon>Pseudomonadota</taxon>
        <taxon>Gammaproteobacteria</taxon>
        <taxon>Vibrionales</taxon>
        <taxon>Vibrionaceae</taxon>
        <taxon>Vibrio</taxon>
    </lineage>
</organism>
<dbReference type="Proteomes" id="UP000615796">
    <property type="component" value="Unassembled WGS sequence"/>
</dbReference>
<dbReference type="AlphaFoldDB" id="A0A9X0ULR3"/>
<accession>A0A9X0ULR3</accession>
<evidence type="ECO:0000313" key="2">
    <source>
        <dbReference type="Proteomes" id="UP000615796"/>
    </source>
</evidence>
<keyword evidence="2" id="KW-1185">Reference proteome</keyword>
<dbReference type="RefSeq" id="WP_187025481.1">
    <property type="nucleotide sequence ID" value="NZ_JACRUP010000002.1"/>
</dbReference>
<keyword evidence="1" id="KW-0378">Hydrolase</keyword>
<dbReference type="InterPro" id="IPR010662">
    <property type="entry name" value="RBBP9/YdeN"/>
</dbReference>
<sequence>MIDKILVIPGYKGSPNGHWQTWLQTQYPNTERIKAIDHHKPILSQWSAQIQQYLEQQTLPIIIIAHSFGCLAALDAIVRKQLQSKVSGVLFVAPASPYRFTSYGHRADFPNERSIVETLTIRALGVLGTMVVSRNDPWMNYDHACCLASDLGLLTYDAGYAGHINIESGHGPWPEVKALIDDIQLQVQEMLIHLNNIYLKLAIRFKFRE</sequence>
<protein>
    <submittedName>
        <fullName evidence="1">Alpha/beta hydrolase</fullName>
    </submittedName>
</protein>
<dbReference type="InterPro" id="IPR029058">
    <property type="entry name" value="AB_hydrolase_fold"/>
</dbReference>
<dbReference type="SUPFAM" id="SSF53474">
    <property type="entry name" value="alpha/beta-Hydrolases"/>
    <property type="match status" value="1"/>
</dbReference>
<dbReference type="EMBL" id="JACRUP010000002">
    <property type="protein sequence ID" value="MBC5850338.1"/>
    <property type="molecule type" value="Genomic_DNA"/>
</dbReference>